<name>A0A9W9D7K6_9PLEO</name>
<organism evidence="6 7">
    <name type="scientific">Didymella pomorum</name>
    <dbReference type="NCBI Taxonomy" id="749634"/>
    <lineage>
        <taxon>Eukaryota</taxon>
        <taxon>Fungi</taxon>
        <taxon>Dikarya</taxon>
        <taxon>Ascomycota</taxon>
        <taxon>Pezizomycotina</taxon>
        <taxon>Dothideomycetes</taxon>
        <taxon>Pleosporomycetidae</taxon>
        <taxon>Pleosporales</taxon>
        <taxon>Pleosporineae</taxon>
        <taxon>Didymellaceae</taxon>
        <taxon>Didymella</taxon>
    </lineage>
</organism>
<dbReference type="EMBL" id="JAPEVA010000032">
    <property type="protein sequence ID" value="KAJ4405721.1"/>
    <property type="molecule type" value="Genomic_DNA"/>
</dbReference>
<dbReference type="Pfam" id="PF00588">
    <property type="entry name" value="SpoU_methylase"/>
    <property type="match status" value="1"/>
</dbReference>
<dbReference type="PANTHER" id="PTHR12029:SF11">
    <property type="entry name" value="METHYLTRANSFERASE TARBP1-RELATED"/>
    <property type="match status" value="1"/>
</dbReference>
<dbReference type="GO" id="GO:0003723">
    <property type="term" value="F:RNA binding"/>
    <property type="evidence" value="ECO:0007669"/>
    <property type="project" value="InterPro"/>
</dbReference>
<evidence type="ECO:0000256" key="1">
    <source>
        <dbReference type="ARBA" id="ARBA00022603"/>
    </source>
</evidence>
<evidence type="ECO:0000256" key="4">
    <source>
        <dbReference type="SAM" id="MobiDB-lite"/>
    </source>
</evidence>
<reference evidence="6" key="1">
    <citation type="submission" date="2022-10" db="EMBL/GenBank/DDBJ databases">
        <title>Tapping the CABI collections for fungal endophytes: first genome assemblies for Collariella, Neodidymelliopsis, Ascochyta clinopodiicola, Didymella pomorum, Didymosphaeria variabile, Neocosmospora piperis and Neocucurbitaria cava.</title>
        <authorList>
            <person name="Hill R."/>
        </authorList>
    </citation>
    <scope>NUCLEOTIDE SEQUENCE</scope>
    <source>
        <strain evidence="6">IMI 355091</strain>
    </source>
</reference>
<dbReference type="CDD" id="cd18091">
    <property type="entry name" value="SpoU-like_TRM3-like"/>
    <property type="match status" value="1"/>
</dbReference>
<accession>A0A9W9D7K6</accession>
<dbReference type="InterPro" id="IPR029026">
    <property type="entry name" value="tRNA_m1G_MTases_N"/>
</dbReference>
<dbReference type="Proteomes" id="UP001140510">
    <property type="component" value="Unassembled WGS sequence"/>
</dbReference>
<dbReference type="InterPro" id="IPR045330">
    <property type="entry name" value="TRM3/TARBP1"/>
</dbReference>
<protein>
    <recommendedName>
        <fullName evidence="5">tRNA/rRNA methyltransferase SpoU type domain-containing protein</fullName>
    </recommendedName>
</protein>
<keyword evidence="2" id="KW-0808">Transferase</keyword>
<dbReference type="PANTHER" id="PTHR12029">
    <property type="entry name" value="RNA METHYLTRANSFERASE"/>
    <property type="match status" value="1"/>
</dbReference>
<dbReference type="InterPro" id="IPR029028">
    <property type="entry name" value="Alpha/beta_knot_MTases"/>
</dbReference>
<evidence type="ECO:0000313" key="7">
    <source>
        <dbReference type="Proteomes" id="UP001140510"/>
    </source>
</evidence>
<keyword evidence="3" id="KW-0175">Coiled coil</keyword>
<dbReference type="InterPro" id="IPR044748">
    <property type="entry name" value="Trm3/TARBP1_C"/>
</dbReference>
<sequence length="1532" mass="171138">MDDAILYMSDELKLKAFELNWAKLETKTTHLDVDTVGLCVRLLPELKDESRKSHEKLRDLLIRRLRNEEQDSQYLYQLAEACTYNASFAELFYASIHQALLEAAPWANPFVQKLPAELEASAEERVRQVAAFITFLKCSYWLPSGSLHVVRPGILRILMSCIEQDGLAEPALDALSALLALSSAKASIQVPTFEAFGTGAVWAKLDSMAGRYTLDGSLVYLSFWTHLKALSPTLFEIKASKLYKIWFQWISQMAKEGIHPDDGGLLYGNVYWDRVRTGLLTGFADQRKYCLGIIRASMLVAQWDIDTSTMCMEVDTRDAYIKAYDRYFILYETIVLDRYANQIEACLSELSALFGSQSVVTASMATTLLSSGLDPQVQDGIRKIIGNWYFTFMNGGQSPLYKDVESLKEHTNFFVAGFLPWATQGTLFTATLKATRTSTECSHGAALVKLVSRFVTSKFADEDYYSQLLVSTLEFVLDAGGKLFQMSTLYLLEGLLAGFDAVTSNGGAVSLSQQAVSIVLRISRTPGLPEIATDLYKVYCKRLCEFAASGVDLASVPGYGALQSRVEQLNTTAVTSEPTLPASKLVSLTEFLETLHETKHTSIQGSAYATACGQLVGFLDKAELASVNPDELHAALDAMWEEADRREFNRSNVIHLPNLLFHPVCIQVCLNQRAFGDVSPNDLEALLRKAVETLQQLSEGRSYILAIFASSLRRAAFSYPAIIEVLPYEDVILRFFTHPPAAKSEFLFEVAAADKLERYISHRTYSAYYGQREWHAYAAWIDLLNRFPEEQKHVAKRVFDSLLEPWAGQKGTVPVIAKWKNVFQLQAMLVLVEHCVSKMDADAYLDKFMHALTVEQWPRFRFVLEWIITRIYFHHRSKADRILKDLAHLDESSPIHIASLMKLAVLSAPFLDSEEFVLNLIIQLIPFSASQKVHIRHEAHLSFPMIYELAERKGWKDITANPGFAVLNAHIRQTEKFNNPAWSIRTLRIDAVSDFTLTEIFQGQYLYIETPEPERVAHDDFVALAKVDDSTILPTACIALGSARTQTTIPVNPKPAEYVFDEDGVKSNFFQTKSGFDFTSLLPAPGAPHLQDKQPASVILIASLIDNPTNLGGLSRISESFGLETLYINDIKKTAHKDFKATSVTSEKHLPIKELREANVPTFITEMKRKGYEIVGIEQTDRSGMLGDEESDGNKDVGTLPRRCVLVLGAEKSGITPEVLSVVDRCVEIRTVGVTRSLNVQTAGGIAYLGSAASNTSVISSRTPSRPDADLGESSAAQSEEARAIDDFRLHIGARLKSVEYDVATFQPKHSKDLAAESMRLRTQVSDFTAENAECKARAKKLEQDMHGRKAETLRLEDQNLKNWTLADEKMQTFVQELRGVDAALRAWSSQQVGYDDQGTSGTIQDAINIISASIGDLPADQATTDTRDAELKALKAEKRKLLKDRVCMKDESMGYKLAVKEQEDKMRALRLQHEEDAQEKMALIKQVEDLKELEATKPRRDRRHGAPSRGAGRSVQPRILGNQEGARRECG</sequence>
<keyword evidence="1" id="KW-0489">Methyltransferase</keyword>
<dbReference type="GO" id="GO:0030488">
    <property type="term" value="P:tRNA methylation"/>
    <property type="evidence" value="ECO:0007669"/>
    <property type="project" value="InterPro"/>
</dbReference>
<feature type="region of interest" description="Disordered" evidence="4">
    <location>
        <begin position="1257"/>
        <end position="1280"/>
    </location>
</feature>
<feature type="region of interest" description="Disordered" evidence="4">
    <location>
        <begin position="1489"/>
        <end position="1532"/>
    </location>
</feature>
<evidence type="ECO:0000256" key="2">
    <source>
        <dbReference type="ARBA" id="ARBA00022679"/>
    </source>
</evidence>
<feature type="domain" description="tRNA/rRNA methyltransferase SpoU type" evidence="5">
    <location>
        <begin position="1098"/>
        <end position="1247"/>
    </location>
</feature>
<dbReference type="InterPro" id="IPR001537">
    <property type="entry name" value="SpoU_MeTrfase"/>
</dbReference>
<comment type="caution">
    <text evidence="6">The sequence shown here is derived from an EMBL/GenBank/DDBJ whole genome shotgun (WGS) entry which is preliminary data.</text>
</comment>
<dbReference type="SUPFAM" id="SSF75217">
    <property type="entry name" value="alpha/beta knot"/>
    <property type="match status" value="1"/>
</dbReference>
<dbReference type="OrthoDB" id="241340at2759"/>
<evidence type="ECO:0000259" key="5">
    <source>
        <dbReference type="Pfam" id="PF00588"/>
    </source>
</evidence>
<feature type="compositionally biased region" description="Basic and acidic residues" evidence="4">
    <location>
        <begin position="1489"/>
        <end position="1499"/>
    </location>
</feature>
<proteinExistence type="predicted"/>
<gene>
    <name evidence="6" type="ORF">N0V91_005028</name>
</gene>
<evidence type="ECO:0000256" key="3">
    <source>
        <dbReference type="SAM" id="Coils"/>
    </source>
</evidence>
<evidence type="ECO:0000313" key="6">
    <source>
        <dbReference type="EMBL" id="KAJ4405721.1"/>
    </source>
</evidence>
<dbReference type="GO" id="GO:0016423">
    <property type="term" value="F:tRNA (guanine) methyltransferase activity"/>
    <property type="evidence" value="ECO:0007669"/>
    <property type="project" value="InterPro"/>
</dbReference>
<feature type="coiled-coil region" evidence="3">
    <location>
        <begin position="1432"/>
        <end position="1480"/>
    </location>
</feature>
<dbReference type="Gene3D" id="3.40.1280.10">
    <property type="match status" value="1"/>
</dbReference>
<keyword evidence="7" id="KW-1185">Reference proteome</keyword>